<dbReference type="EMBL" id="LR131273">
    <property type="protein sequence ID" value="VDR38395.1"/>
    <property type="molecule type" value="Genomic_DNA"/>
</dbReference>
<feature type="region of interest" description="Disordered" evidence="1">
    <location>
        <begin position="1"/>
        <end position="161"/>
    </location>
</feature>
<dbReference type="Proteomes" id="UP000271626">
    <property type="component" value="Chromosome"/>
</dbReference>
<sequence>MKRNLLRTPARSTTRRSVRSAGSRHAGPRPRPRPRPAPSFRTNDRIPRLLEGRRTCPPWNRGDDGTRSRPSGDTDPESRRRRAPPRRCAQPTKPADSVDTRQTDEGRARTPVTARRPNDLRDRTLPPGISSVCRRDGVAWTRGSRGSRSPGRTVRHASGTARTVRAPRPFRDGLRAVDPRAGSLLRSPGSLTLRTCPAVDPRVAPAASVRATRSTTPSFHGRPYHSCARSLPDRPHGTAFLSRVETLGGWLGGHSSRPICPILVSAASSRASSTAHRGAPRAPPSWPGRRCPPRRGRPPDRAVRPS</sequence>
<feature type="compositionally biased region" description="Basic and acidic residues" evidence="1">
    <location>
        <begin position="96"/>
        <end position="108"/>
    </location>
</feature>
<evidence type="ECO:0000256" key="1">
    <source>
        <dbReference type="SAM" id="MobiDB-lite"/>
    </source>
</evidence>
<evidence type="ECO:0000313" key="2">
    <source>
        <dbReference type="EMBL" id="VDR38395.1"/>
    </source>
</evidence>
<proteinExistence type="predicted"/>
<dbReference type="AlphaFoldDB" id="A0A3P8L1G3"/>
<feature type="compositionally biased region" description="Basic and acidic residues" evidence="1">
    <location>
        <begin position="42"/>
        <end position="54"/>
    </location>
</feature>
<evidence type="ECO:0000313" key="3">
    <source>
        <dbReference type="Proteomes" id="UP000271626"/>
    </source>
</evidence>
<feature type="compositionally biased region" description="Low complexity" evidence="1">
    <location>
        <begin position="142"/>
        <end position="152"/>
    </location>
</feature>
<feature type="region of interest" description="Disordered" evidence="1">
    <location>
        <begin position="267"/>
        <end position="306"/>
    </location>
</feature>
<protein>
    <submittedName>
        <fullName evidence="2">Uncharacterized protein</fullName>
    </submittedName>
</protein>
<organism evidence="2 3">
    <name type="scientific">Tsukamurella paurometabola</name>
    <name type="common">Corynebacterium paurometabolum</name>
    <dbReference type="NCBI Taxonomy" id="2061"/>
    <lineage>
        <taxon>Bacteria</taxon>
        <taxon>Bacillati</taxon>
        <taxon>Actinomycetota</taxon>
        <taxon>Actinomycetes</taxon>
        <taxon>Mycobacteriales</taxon>
        <taxon>Tsukamurellaceae</taxon>
        <taxon>Tsukamurella</taxon>
    </lineage>
</organism>
<reference evidence="2 3" key="1">
    <citation type="submission" date="2018-12" db="EMBL/GenBank/DDBJ databases">
        <authorList>
            <consortium name="Pathogen Informatics"/>
        </authorList>
    </citation>
    <scope>NUCLEOTIDE SEQUENCE [LARGE SCALE GENOMIC DNA]</scope>
    <source>
        <strain evidence="2 3">NCTC10741</strain>
    </source>
</reference>
<accession>A0A3P8L1G3</accession>
<gene>
    <name evidence="2" type="ORF">NCTC10741_01515</name>
</gene>
<feature type="compositionally biased region" description="Low complexity" evidence="1">
    <location>
        <begin position="267"/>
        <end position="277"/>
    </location>
</feature>
<feature type="compositionally biased region" description="Basic and acidic residues" evidence="1">
    <location>
        <begin position="297"/>
        <end position="306"/>
    </location>
</feature>
<name>A0A3P8L1G3_TSUPA</name>
<feature type="compositionally biased region" description="Basic and acidic residues" evidence="1">
    <location>
        <begin position="61"/>
        <end position="78"/>
    </location>
</feature>